<feature type="compositionally biased region" description="Low complexity" evidence="1">
    <location>
        <begin position="298"/>
        <end position="317"/>
    </location>
</feature>
<feature type="region of interest" description="Disordered" evidence="1">
    <location>
        <begin position="465"/>
        <end position="509"/>
    </location>
</feature>
<keyword evidence="3" id="KW-0614">Plasmid</keyword>
<gene>
    <name evidence="3" type="ORF">ABSL23_15760</name>
</gene>
<dbReference type="Pfam" id="PF19590">
    <property type="entry name" value="TrbL_3"/>
    <property type="match status" value="1"/>
</dbReference>
<evidence type="ECO:0000313" key="3">
    <source>
        <dbReference type="EMBL" id="XCF18182.1"/>
    </source>
</evidence>
<feature type="transmembrane region" description="Helical" evidence="2">
    <location>
        <begin position="69"/>
        <end position="91"/>
    </location>
</feature>
<feature type="transmembrane region" description="Helical" evidence="2">
    <location>
        <begin position="245"/>
        <end position="267"/>
    </location>
</feature>
<protein>
    <recommendedName>
        <fullName evidence="4">Type IV secretion system protein</fullName>
    </recommendedName>
</protein>
<dbReference type="EMBL" id="CP159205">
    <property type="protein sequence ID" value="XCF18182.1"/>
    <property type="molecule type" value="Genomic_DNA"/>
</dbReference>
<feature type="compositionally biased region" description="Basic and acidic residues" evidence="1">
    <location>
        <begin position="332"/>
        <end position="341"/>
    </location>
</feature>
<feature type="region of interest" description="Disordered" evidence="1">
    <location>
        <begin position="418"/>
        <end position="437"/>
    </location>
</feature>
<accession>A0AAU8CJ91</accession>
<sequence>MPGIQATVKNAIIGLIKDLVGGLAGIIDFLFQIAKNYLTSTPYPDNLYSFNPPTKGLWPKLYHNLYDELVIVLLPTLFGLALGLAMFFNIFSEKQKRVSIRRAVFAYPLALSWWWFGGWFLKFTNDLAGLIVADAAVKGSLGTNLGSSLGAIAVSVLIYIFGATIILVIIGIYLLRQLAIYAYMAAMPILLMFWIVPIQPVSGWAKSMMGKFVPLVLMTLPTAFLLRVGSLFLGEGAAAAATSSGGLSTQLVSTILGLATIAGAGLVPKYVFSFSSQVSNAVGSGTRVGRGMYRGARASGASSAAGGERSRAASGTAGRAGGRRSGSSSETSDEHKHDPKTDFSSQRRMRSQRRRRRERAKKAGAGARKAAGGSKRLAKGTVKGAAKGGIYGWRGTKGAAKKTKSGAIRAADTVARNRHAEGSTARGIAGDAKDATVSGAHSAAEGMHRYRMRAQENMALRSEQLRERYWSNDDDGDTERQASIEEYDDGNGKPPGFEDPAQTDLEEYQ</sequence>
<evidence type="ECO:0000256" key="1">
    <source>
        <dbReference type="SAM" id="MobiDB-lite"/>
    </source>
</evidence>
<dbReference type="InterPro" id="IPR045782">
    <property type="entry name" value="TrbL_3"/>
</dbReference>
<dbReference type="KEGG" id="hanx:ABSL23_15760"/>
<name>A0AAU8CJ91_9EURY</name>
<evidence type="ECO:0008006" key="4">
    <source>
        <dbReference type="Google" id="ProtNLM"/>
    </source>
</evidence>
<feature type="compositionally biased region" description="Low complexity" evidence="1">
    <location>
        <begin position="363"/>
        <end position="380"/>
    </location>
</feature>
<feature type="transmembrane region" description="Helical" evidence="2">
    <location>
        <begin position="103"/>
        <end position="121"/>
    </location>
</feature>
<keyword evidence="2" id="KW-0472">Membrane</keyword>
<feature type="transmembrane region" description="Helical" evidence="2">
    <location>
        <begin position="212"/>
        <end position="233"/>
    </location>
</feature>
<dbReference type="GeneID" id="91110636"/>
<organism evidence="3">
    <name type="scientific">Halobacterium sp. NMX12-1</name>
    <dbReference type="NCBI Taxonomy" id="3166650"/>
    <lineage>
        <taxon>Archaea</taxon>
        <taxon>Methanobacteriati</taxon>
        <taxon>Methanobacteriota</taxon>
        <taxon>Stenosarchaea group</taxon>
        <taxon>Halobacteria</taxon>
        <taxon>Halobacteriales</taxon>
        <taxon>Halobacteriaceae</taxon>
        <taxon>Halobacterium</taxon>
    </lineage>
</organism>
<geneLocation type="plasmid" evidence="3">
    <name>pNMX12-1_211</name>
</geneLocation>
<feature type="region of interest" description="Disordered" evidence="1">
    <location>
        <begin position="298"/>
        <end position="380"/>
    </location>
</feature>
<dbReference type="AlphaFoldDB" id="A0AAU8CJ91"/>
<proteinExistence type="predicted"/>
<feature type="transmembrane region" description="Helical" evidence="2">
    <location>
        <begin position="180"/>
        <end position="200"/>
    </location>
</feature>
<keyword evidence="2" id="KW-0812">Transmembrane</keyword>
<feature type="transmembrane region" description="Helical" evidence="2">
    <location>
        <begin position="149"/>
        <end position="173"/>
    </location>
</feature>
<feature type="transmembrane region" description="Helical" evidence="2">
    <location>
        <begin position="12"/>
        <end position="34"/>
    </location>
</feature>
<feature type="compositionally biased region" description="Basic residues" evidence="1">
    <location>
        <begin position="347"/>
        <end position="362"/>
    </location>
</feature>
<keyword evidence="2" id="KW-1133">Transmembrane helix</keyword>
<evidence type="ECO:0000256" key="2">
    <source>
        <dbReference type="SAM" id="Phobius"/>
    </source>
</evidence>
<dbReference type="RefSeq" id="WP_353635501.1">
    <property type="nucleotide sequence ID" value="NZ_CP159205.1"/>
</dbReference>
<reference evidence="3" key="1">
    <citation type="submission" date="2024-06" db="EMBL/GenBank/DDBJ databases">
        <title>Genome Sequence of an extremely halophilic archaeon isolated from Permian era halite, Salado Formation, Carlsbad, New Mexico: Halobacterium sp. strain NMX12-1.</title>
        <authorList>
            <person name="Sotoa L."/>
            <person name="DasSarma P."/>
            <person name="Anton B.P."/>
            <person name="Vincze T."/>
            <person name="Verma I."/>
            <person name="Eralp B."/>
            <person name="Powers D.W."/>
            <person name="Dozier B.L."/>
            <person name="Roberts R.J."/>
            <person name="DasSarma S."/>
        </authorList>
    </citation>
    <scope>NUCLEOTIDE SEQUENCE</scope>
    <source>
        <strain evidence="3">NMX12-1</strain>
        <plasmid evidence="3">pNMX12-1_211</plasmid>
    </source>
</reference>